<reference evidence="1 2" key="1">
    <citation type="journal article" date="2024" name="G3 (Bethesda)">
        <title>Genome assembly of Hibiscus sabdariffa L. provides insights into metabolisms of medicinal natural products.</title>
        <authorList>
            <person name="Kim T."/>
        </authorList>
    </citation>
    <scope>NUCLEOTIDE SEQUENCE [LARGE SCALE GENOMIC DNA]</scope>
    <source>
        <strain evidence="1">TK-2024</strain>
        <tissue evidence="1">Old leaves</tissue>
    </source>
</reference>
<dbReference type="EMBL" id="JBBPBN010000277">
    <property type="protein sequence ID" value="KAK8490667.1"/>
    <property type="molecule type" value="Genomic_DNA"/>
</dbReference>
<evidence type="ECO:0000313" key="2">
    <source>
        <dbReference type="Proteomes" id="UP001396334"/>
    </source>
</evidence>
<accession>A0ABR2ACR9</accession>
<protein>
    <recommendedName>
        <fullName evidence="3">ATPase AAA-type core domain-containing protein</fullName>
    </recommendedName>
</protein>
<keyword evidence="2" id="KW-1185">Reference proteome</keyword>
<evidence type="ECO:0008006" key="3">
    <source>
        <dbReference type="Google" id="ProtNLM"/>
    </source>
</evidence>
<name>A0ABR2ACR9_9ROSI</name>
<gene>
    <name evidence="1" type="ORF">V6N11_031030</name>
</gene>
<organism evidence="1 2">
    <name type="scientific">Hibiscus sabdariffa</name>
    <name type="common">roselle</name>
    <dbReference type="NCBI Taxonomy" id="183260"/>
    <lineage>
        <taxon>Eukaryota</taxon>
        <taxon>Viridiplantae</taxon>
        <taxon>Streptophyta</taxon>
        <taxon>Embryophyta</taxon>
        <taxon>Tracheophyta</taxon>
        <taxon>Spermatophyta</taxon>
        <taxon>Magnoliopsida</taxon>
        <taxon>eudicotyledons</taxon>
        <taxon>Gunneridae</taxon>
        <taxon>Pentapetalae</taxon>
        <taxon>rosids</taxon>
        <taxon>malvids</taxon>
        <taxon>Malvales</taxon>
        <taxon>Malvaceae</taxon>
        <taxon>Malvoideae</taxon>
        <taxon>Hibiscus</taxon>
    </lineage>
</organism>
<comment type="caution">
    <text evidence="1">The sequence shown here is derived from an EMBL/GenBank/DDBJ whole genome shotgun (WGS) entry which is preliminary data.</text>
</comment>
<proteinExistence type="predicted"/>
<sequence>MKRYLIDEMATVCSIHSITSSEKVIVLITTNHATRTEELVELEIDNLVHEVYVCEIGFKDETFDPLYCTVNSKAQVQSDKVLSDRLAELLSEHVHRPQPETVGCNVDMEKEAINEMNIGKEYGFNCGDDSENSFRFIREKDLIGNSSLLHSSRRIVGIKEQEAHTMGKSVDSVQVGFDSVPTKAMDDVGFMGLCPVLNVEDPISNISKHGRAEAASEFTIGRDVPEAGVNTRLLIDKTHRKSGLNGWKDGRSFFPELEAVDR</sequence>
<evidence type="ECO:0000313" key="1">
    <source>
        <dbReference type="EMBL" id="KAK8490667.1"/>
    </source>
</evidence>
<dbReference type="Proteomes" id="UP001396334">
    <property type="component" value="Unassembled WGS sequence"/>
</dbReference>